<dbReference type="PRINTS" id="PR00385">
    <property type="entry name" value="P450"/>
</dbReference>
<comment type="subcellular location">
    <subcellularLocation>
        <location evidence="2">Membrane</location>
        <topology evidence="2">Single-pass membrane protein</topology>
    </subcellularLocation>
</comment>
<evidence type="ECO:0000256" key="8">
    <source>
        <dbReference type="ARBA" id="ARBA00022989"/>
    </source>
</evidence>
<sequence>MLDFMDALLVASPGSIAVLGLLLVGGLYVLLSSPSHPVLNGKGPLEFRDTHAQKRFLSNARNLISSGLAKWPAFNLVTETGYRLVLDPKYAQEIRSHEALSFGKAIALDFHAHIPGFEPFDQGTRSDEIVQDAVRMKLTQSLGSVTKPLSDETTVALQKNWTDNADWHTIPLKHTILDIVAQLSSKVFLGDQICRDPDWLRITVAYTIDSFLAAEALRMWPAFMRSIVAPFSPKVQKIRAQLEEARSIIIPVLERRKAEKQAAIANGETPARYNDAMEWMEQCAKGRPYDAAVSQLSFSLAAIHTTSDMLTQVLYDICGHEGLIDELRQEVLTVIEAEGWQKTTLYKLKLMDSVLKESQRVKPIGIATMHRLAGESIKLSDGTVIPKNSNLMVSGQRMWDESIYPSPEKFDPYRFLRLRETPGKETSAQLVSPSPEHMGFGFGKHACPGRFFAANEIKIALCHMLLKYDFRLTEQWKNPRPIARGMGLSAEPRAEMEIRRRTEEINL</sequence>
<dbReference type="EMBL" id="PVWQ01000011">
    <property type="protein sequence ID" value="RDW68967.1"/>
    <property type="molecule type" value="Genomic_DNA"/>
</dbReference>
<evidence type="ECO:0000256" key="10">
    <source>
        <dbReference type="ARBA" id="ARBA00023004"/>
    </source>
</evidence>
<gene>
    <name evidence="16" type="ORF">DSM5745_08727</name>
</gene>
<keyword evidence="7 13" id="KW-0479">Metal-binding</keyword>
<feature type="transmembrane region" description="Helical" evidence="15">
    <location>
        <begin position="7"/>
        <end position="31"/>
    </location>
</feature>
<evidence type="ECO:0000256" key="2">
    <source>
        <dbReference type="ARBA" id="ARBA00004167"/>
    </source>
</evidence>
<dbReference type="RefSeq" id="XP_026600756.1">
    <property type="nucleotide sequence ID" value="XM_026750743.1"/>
</dbReference>
<dbReference type="CDD" id="cd11041">
    <property type="entry name" value="CYP503A1-like"/>
    <property type="match status" value="1"/>
</dbReference>
<dbReference type="OrthoDB" id="1844152at2759"/>
<dbReference type="GO" id="GO:0004497">
    <property type="term" value="F:monooxygenase activity"/>
    <property type="evidence" value="ECO:0007669"/>
    <property type="project" value="UniProtKB-KW"/>
</dbReference>
<evidence type="ECO:0000256" key="3">
    <source>
        <dbReference type="ARBA" id="ARBA00004721"/>
    </source>
</evidence>
<dbReference type="GO" id="GO:0020037">
    <property type="term" value="F:heme binding"/>
    <property type="evidence" value="ECO:0007669"/>
    <property type="project" value="InterPro"/>
</dbReference>
<protein>
    <submittedName>
        <fullName evidence="16">Putative Cytochrome P450</fullName>
    </submittedName>
</protein>
<dbReference type="PANTHER" id="PTHR46206:SF2">
    <property type="entry name" value="CYTOCHROME P450 MONOOXYGENASE AUSG-RELATED"/>
    <property type="match status" value="1"/>
</dbReference>
<evidence type="ECO:0000256" key="9">
    <source>
        <dbReference type="ARBA" id="ARBA00023002"/>
    </source>
</evidence>
<dbReference type="Pfam" id="PF00067">
    <property type="entry name" value="p450"/>
    <property type="match status" value="1"/>
</dbReference>
<evidence type="ECO:0000256" key="4">
    <source>
        <dbReference type="ARBA" id="ARBA00010617"/>
    </source>
</evidence>
<keyword evidence="11 14" id="KW-0503">Monooxygenase</keyword>
<dbReference type="InterPro" id="IPR017972">
    <property type="entry name" value="Cyt_P450_CS"/>
</dbReference>
<dbReference type="GO" id="GO:0016020">
    <property type="term" value="C:membrane"/>
    <property type="evidence" value="ECO:0007669"/>
    <property type="project" value="UniProtKB-SubCell"/>
</dbReference>
<keyword evidence="8 15" id="KW-1133">Transmembrane helix</keyword>
<dbReference type="InterPro" id="IPR002403">
    <property type="entry name" value="Cyt_P450_E_grp-IV"/>
</dbReference>
<dbReference type="GO" id="GO:0005506">
    <property type="term" value="F:iron ion binding"/>
    <property type="evidence" value="ECO:0007669"/>
    <property type="project" value="InterPro"/>
</dbReference>
<evidence type="ECO:0000256" key="6">
    <source>
        <dbReference type="ARBA" id="ARBA00022692"/>
    </source>
</evidence>
<reference evidence="16 17" key="1">
    <citation type="journal article" date="2018" name="IMA Fungus">
        <title>IMA Genome-F 9: Draft genome sequence of Annulohypoxylon stygium, Aspergillus mulundensis, Berkeleyomyces basicola (syn. Thielaviopsis basicola), Ceratocystis smalleyi, two Cercospora beticola strains, Coleophoma cylindrospora, Fusarium fracticaudum, Phialophora cf. hyalina, and Morchella septimelata.</title>
        <authorList>
            <person name="Wingfield B.D."/>
            <person name="Bills G.F."/>
            <person name="Dong Y."/>
            <person name="Huang W."/>
            <person name="Nel W.J."/>
            <person name="Swalarsk-Parry B.S."/>
            <person name="Vaghefi N."/>
            <person name="Wilken P.M."/>
            <person name="An Z."/>
            <person name="de Beer Z.W."/>
            <person name="De Vos L."/>
            <person name="Chen L."/>
            <person name="Duong T.A."/>
            <person name="Gao Y."/>
            <person name="Hammerbacher A."/>
            <person name="Kikkert J.R."/>
            <person name="Li Y."/>
            <person name="Li H."/>
            <person name="Li K."/>
            <person name="Li Q."/>
            <person name="Liu X."/>
            <person name="Ma X."/>
            <person name="Naidoo K."/>
            <person name="Pethybridge S.J."/>
            <person name="Sun J."/>
            <person name="Steenkamp E.T."/>
            <person name="van der Nest M.A."/>
            <person name="van Wyk S."/>
            <person name="Wingfield M.J."/>
            <person name="Xiong C."/>
            <person name="Yue Q."/>
            <person name="Zhang X."/>
        </authorList>
    </citation>
    <scope>NUCLEOTIDE SEQUENCE [LARGE SCALE GENOMIC DNA]</scope>
    <source>
        <strain evidence="16 17">DSM 5745</strain>
    </source>
</reference>
<keyword evidence="5 13" id="KW-0349">Heme</keyword>
<dbReference type="FunFam" id="1.10.630.10:FF:000059">
    <property type="entry name" value="Cytochrome P450 monooxygenase"/>
    <property type="match status" value="1"/>
</dbReference>
<proteinExistence type="inferred from homology"/>
<evidence type="ECO:0000313" key="17">
    <source>
        <dbReference type="Proteomes" id="UP000256690"/>
    </source>
</evidence>
<evidence type="ECO:0000256" key="5">
    <source>
        <dbReference type="ARBA" id="ARBA00022617"/>
    </source>
</evidence>
<dbReference type="GO" id="GO:0016705">
    <property type="term" value="F:oxidoreductase activity, acting on paired donors, with incorporation or reduction of molecular oxygen"/>
    <property type="evidence" value="ECO:0007669"/>
    <property type="project" value="InterPro"/>
</dbReference>
<name>A0A3D8R4Q9_9EURO</name>
<evidence type="ECO:0000256" key="13">
    <source>
        <dbReference type="PIRSR" id="PIRSR602403-1"/>
    </source>
</evidence>
<dbReference type="STRING" id="1810919.A0A3D8R4Q9"/>
<keyword evidence="17" id="KW-1185">Reference proteome</keyword>
<dbReference type="PROSITE" id="PS00086">
    <property type="entry name" value="CYTOCHROME_P450"/>
    <property type="match status" value="1"/>
</dbReference>
<evidence type="ECO:0000256" key="14">
    <source>
        <dbReference type="RuleBase" id="RU000461"/>
    </source>
</evidence>
<feature type="binding site" description="axial binding residue" evidence="13">
    <location>
        <position position="447"/>
    </location>
    <ligand>
        <name>heme</name>
        <dbReference type="ChEBI" id="CHEBI:30413"/>
    </ligand>
    <ligandPart>
        <name>Fe</name>
        <dbReference type="ChEBI" id="CHEBI:18248"/>
    </ligandPart>
</feature>
<dbReference type="Proteomes" id="UP000256690">
    <property type="component" value="Unassembled WGS sequence"/>
</dbReference>
<comment type="caution">
    <text evidence="16">The sequence shown here is derived from an EMBL/GenBank/DDBJ whole genome shotgun (WGS) entry which is preliminary data.</text>
</comment>
<comment type="similarity">
    <text evidence="4 14">Belongs to the cytochrome P450 family.</text>
</comment>
<accession>A0A3D8R4Q9</accession>
<dbReference type="AlphaFoldDB" id="A0A3D8R4Q9"/>
<organism evidence="16 17">
    <name type="scientific">Aspergillus mulundensis</name>
    <dbReference type="NCBI Taxonomy" id="1810919"/>
    <lineage>
        <taxon>Eukaryota</taxon>
        <taxon>Fungi</taxon>
        <taxon>Dikarya</taxon>
        <taxon>Ascomycota</taxon>
        <taxon>Pezizomycotina</taxon>
        <taxon>Eurotiomycetes</taxon>
        <taxon>Eurotiomycetidae</taxon>
        <taxon>Eurotiales</taxon>
        <taxon>Aspergillaceae</taxon>
        <taxon>Aspergillus</taxon>
        <taxon>Aspergillus subgen. Nidulantes</taxon>
    </lineage>
</organism>
<comment type="pathway">
    <text evidence="3">Secondary metabolite biosynthesis; terpenoid biosynthesis.</text>
</comment>
<dbReference type="InterPro" id="IPR036396">
    <property type="entry name" value="Cyt_P450_sf"/>
</dbReference>
<keyword evidence="12 15" id="KW-0472">Membrane</keyword>
<dbReference type="GO" id="GO:0019748">
    <property type="term" value="P:secondary metabolic process"/>
    <property type="evidence" value="ECO:0007669"/>
    <property type="project" value="UniProtKB-ARBA"/>
</dbReference>
<keyword evidence="9 14" id="KW-0560">Oxidoreductase</keyword>
<comment type="cofactor">
    <cofactor evidence="1 13">
        <name>heme</name>
        <dbReference type="ChEBI" id="CHEBI:30413"/>
    </cofactor>
</comment>
<evidence type="ECO:0000256" key="12">
    <source>
        <dbReference type="ARBA" id="ARBA00023136"/>
    </source>
</evidence>
<dbReference type="SUPFAM" id="SSF48264">
    <property type="entry name" value="Cytochrome P450"/>
    <property type="match status" value="1"/>
</dbReference>
<evidence type="ECO:0000256" key="1">
    <source>
        <dbReference type="ARBA" id="ARBA00001971"/>
    </source>
</evidence>
<evidence type="ECO:0000256" key="15">
    <source>
        <dbReference type="SAM" id="Phobius"/>
    </source>
</evidence>
<dbReference type="PANTHER" id="PTHR46206">
    <property type="entry name" value="CYTOCHROME P450"/>
    <property type="match status" value="1"/>
</dbReference>
<dbReference type="Gene3D" id="1.10.630.10">
    <property type="entry name" value="Cytochrome P450"/>
    <property type="match status" value="1"/>
</dbReference>
<keyword evidence="6 15" id="KW-0812">Transmembrane</keyword>
<evidence type="ECO:0000256" key="11">
    <source>
        <dbReference type="ARBA" id="ARBA00023033"/>
    </source>
</evidence>
<dbReference type="InterPro" id="IPR001128">
    <property type="entry name" value="Cyt_P450"/>
</dbReference>
<dbReference type="PRINTS" id="PR00465">
    <property type="entry name" value="EP450IV"/>
</dbReference>
<evidence type="ECO:0000313" key="16">
    <source>
        <dbReference type="EMBL" id="RDW68967.1"/>
    </source>
</evidence>
<keyword evidence="10 13" id="KW-0408">Iron</keyword>
<evidence type="ECO:0000256" key="7">
    <source>
        <dbReference type="ARBA" id="ARBA00022723"/>
    </source>
</evidence>
<dbReference type="GeneID" id="38119097"/>